<keyword evidence="2" id="KW-1185">Reference proteome</keyword>
<reference evidence="1 2" key="1">
    <citation type="journal article" date="2020" name="Cell">
        <title>Large-Scale Comparative Analyses of Tick Genomes Elucidate Their Genetic Diversity and Vector Capacities.</title>
        <authorList>
            <consortium name="Tick Genome and Microbiome Consortium (TIGMIC)"/>
            <person name="Jia N."/>
            <person name="Wang J."/>
            <person name="Shi W."/>
            <person name="Du L."/>
            <person name="Sun Y."/>
            <person name="Zhan W."/>
            <person name="Jiang J.F."/>
            <person name="Wang Q."/>
            <person name="Zhang B."/>
            <person name="Ji P."/>
            <person name="Bell-Sakyi L."/>
            <person name="Cui X.M."/>
            <person name="Yuan T.T."/>
            <person name="Jiang B.G."/>
            <person name="Yang W.F."/>
            <person name="Lam T.T."/>
            <person name="Chang Q.C."/>
            <person name="Ding S.J."/>
            <person name="Wang X.J."/>
            <person name="Zhu J.G."/>
            <person name="Ruan X.D."/>
            <person name="Zhao L."/>
            <person name="Wei J.T."/>
            <person name="Ye R.Z."/>
            <person name="Que T.C."/>
            <person name="Du C.H."/>
            <person name="Zhou Y.H."/>
            <person name="Cheng J.X."/>
            <person name="Dai P.F."/>
            <person name="Guo W.B."/>
            <person name="Han X.H."/>
            <person name="Huang E.J."/>
            <person name="Li L.F."/>
            <person name="Wei W."/>
            <person name="Gao Y.C."/>
            <person name="Liu J.Z."/>
            <person name="Shao H.Z."/>
            <person name="Wang X."/>
            <person name="Wang C.C."/>
            <person name="Yang T.C."/>
            <person name="Huo Q.B."/>
            <person name="Li W."/>
            <person name="Chen H.Y."/>
            <person name="Chen S.E."/>
            <person name="Zhou L.G."/>
            <person name="Ni X.B."/>
            <person name="Tian J.H."/>
            <person name="Sheng Y."/>
            <person name="Liu T."/>
            <person name="Pan Y.S."/>
            <person name="Xia L.Y."/>
            <person name="Li J."/>
            <person name="Zhao F."/>
            <person name="Cao W.C."/>
        </authorList>
    </citation>
    <scope>NUCLEOTIDE SEQUENCE [LARGE SCALE GENOMIC DNA]</scope>
    <source>
        <strain evidence="1">HaeL-2018</strain>
    </source>
</reference>
<evidence type="ECO:0000313" key="2">
    <source>
        <dbReference type="Proteomes" id="UP000821853"/>
    </source>
</evidence>
<proteinExistence type="predicted"/>
<organism evidence="1 2">
    <name type="scientific">Haemaphysalis longicornis</name>
    <name type="common">Bush tick</name>
    <dbReference type="NCBI Taxonomy" id="44386"/>
    <lineage>
        <taxon>Eukaryota</taxon>
        <taxon>Metazoa</taxon>
        <taxon>Ecdysozoa</taxon>
        <taxon>Arthropoda</taxon>
        <taxon>Chelicerata</taxon>
        <taxon>Arachnida</taxon>
        <taxon>Acari</taxon>
        <taxon>Parasitiformes</taxon>
        <taxon>Ixodida</taxon>
        <taxon>Ixodoidea</taxon>
        <taxon>Ixodidae</taxon>
        <taxon>Haemaphysalinae</taxon>
        <taxon>Haemaphysalis</taxon>
    </lineage>
</organism>
<name>A0A9J6FCN1_HAELO</name>
<gene>
    <name evidence="1" type="ORF">HPB48_011477</name>
</gene>
<dbReference type="EMBL" id="JABSTR010000001">
    <property type="protein sequence ID" value="KAH9360693.1"/>
    <property type="molecule type" value="Genomic_DNA"/>
</dbReference>
<dbReference type="Proteomes" id="UP000821853">
    <property type="component" value="Chromosome 1"/>
</dbReference>
<accession>A0A9J6FCN1</accession>
<dbReference type="VEuPathDB" id="VectorBase:HLOH_052032"/>
<evidence type="ECO:0000313" key="1">
    <source>
        <dbReference type="EMBL" id="KAH9360693.1"/>
    </source>
</evidence>
<protein>
    <submittedName>
        <fullName evidence="1">Uncharacterized protein</fullName>
    </submittedName>
</protein>
<comment type="caution">
    <text evidence="1">The sequence shown here is derived from an EMBL/GenBank/DDBJ whole genome shotgun (WGS) entry which is preliminary data.</text>
</comment>
<dbReference type="AlphaFoldDB" id="A0A9J6FCN1"/>
<sequence length="133" mass="15290">MTVYFNSCNLDWKNVSSKKSDHLAEAVLDICYSFDLHRLVKAYTRMEGPSLSILHLFLDNEANTPQAGGKMFPRILIVMLYYYLSDTAFDKQSTFSSFQNFDRANKGGIRDLLSFNFGDFLNNETGKKFMELV</sequence>